<dbReference type="AlphaFoldDB" id="A0A7C3HGX8"/>
<dbReference type="EMBL" id="DSWI01000008">
    <property type="protein sequence ID" value="HFG19400.1"/>
    <property type="molecule type" value="Genomic_DNA"/>
</dbReference>
<organism evidence="1">
    <name type="scientific">Meiothermus ruber</name>
    <dbReference type="NCBI Taxonomy" id="277"/>
    <lineage>
        <taxon>Bacteria</taxon>
        <taxon>Thermotogati</taxon>
        <taxon>Deinococcota</taxon>
        <taxon>Deinococci</taxon>
        <taxon>Thermales</taxon>
        <taxon>Thermaceae</taxon>
        <taxon>Meiothermus</taxon>
    </lineage>
</organism>
<reference evidence="1" key="1">
    <citation type="journal article" date="2020" name="mSystems">
        <title>Genome- and Community-Level Interaction Insights into Carbon Utilization and Element Cycling Functions of Hydrothermarchaeota in Hydrothermal Sediment.</title>
        <authorList>
            <person name="Zhou Z."/>
            <person name="Liu Y."/>
            <person name="Xu W."/>
            <person name="Pan J."/>
            <person name="Luo Z.H."/>
            <person name="Li M."/>
        </authorList>
    </citation>
    <scope>NUCLEOTIDE SEQUENCE [LARGE SCALE GENOMIC DNA]</scope>
    <source>
        <strain evidence="1">SpSt-524</strain>
    </source>
</reference>
<protein>
    <submittedName>
        <fullName evidence="1">Uncharacterized protein</fullName>
    </submittedName>
</protein>
<evidence type="ECO:0000313" key="1">
    <source>
        <dbReference type="EMBL" id="HFG19400.1"/>
    </source>
</evidence>
<name>A0A7C3HGX8_MEIRU</name>
<sequence length="190" mass="19645">MRGRNLFFFMLGAGVVAAGLWGWSVGPLTNFTAGTPIRASEVNANFAALNNALPGVAQTAAAEAVAISDTTPAVASVTINVPGPGFVKVGASAQLNIEYSGSSSAVFTFALADAPDAIRPDQDRRISLPAGLPAWTYSYIVSSERVFPVDSAGPKTFYLIVEENSGVQGSVSKRTLSATYLTAMGAVQNP</sequence>
<accession>A0A7C3HGX8</accession>
<gene>
    <name evidence="1" type="ORF">ENS82_01600</name>
</gene>
<proteinExistence type="predicted"/>
<comment type="caution">
    <text evidence="1">The sequence shown here is derived from an EMBL/GenBank/DDBJ whole genome shotgun (WGS) entry which is preliminary data.</text>
</comment>